<sequence>MKILLNSRSLIFKAVLLVFFFSCSSEKQDPASFLLKNYNLDIVKNKENSVYLFIDLNSCGTCLNHIITQLKREQIFSKLNLVFIENQSGRKLVENELNLKSNNVFFIKEEDFVDLNNGYGFFLYLYSGENLLKRLDLNTINVEESFNIAISFFKNEL</sequence>
<accession>A0A1G5WRY7</accession>
<feature type="signal peptide" evidence="1">
    <location>
        <begin position="1"/>
        <end position="27"/>
    </location>
</feature>
<keyword evidence="3" id="KW-1185">Reference proteome</keyword>
<dbReference type="Proteomes" id="UP000198756">
    <property type="component" value="Unassembled WGS sequence"/>
</dbReference>
<dbReference type="AlphaFoldDB" id="A0A1G5WRY7"/>
<dbReference type="RefSeq" id="WP_092729125.1">
    <property type="nucleotide sequence ID" value="NZ_FMXE01000007.1"/>
</dbReference>
<feature type="chain" id="PRO_5011694949" evidence="1">
    <location>
        <begin position="28"/>
        <end position="157"/>
    </location>
</feature>
<organism evidence="2 3">
    <name type="scientific">Algoriphagus alkaliphilus</name>
    <dbReference type="NCBI Taxonomy" id="279824"/>
    <lineage>
        <taxon>Bacteria</taxon>
        <taxon>Pseudomonadati</taxon>
        <taxon>Bacteroidota</taxon>
        <taxon>Cytophagia</taxon>
        <taxon>Cytophagales</taxon>
        <taxon>Cyclobacteriaceae</taxon>
        <taxon>Algoriphagus</taxon>
    </lineage>
</organism>
<evidence type="ECO:0000313" key="2">
    <source>
        <dbReference type="EMBL" id="SDA60873.1"/>
    </source>
</evidence>
<protein>
    <submittedName>
        <fullName evidence="2">Uncharacterized protein</fullName>
    </submittedName>
</protein>
<keyword evidence="1" id="KW-0732">Signal</keyword>
<dbReference type="EMBL" id="FMXE01000007">
    <property type="protein sequence ID" value="SDA60873.1"/>
    <property type="molecule type" value="Genomic_DNA"/>
</dbReference>
<dbReference type="OrthoDB" id="9944707at2"/>
<name>A0A1G5WRY7_9BACT</name>
<dbReference type="STRING" id="279824.SAMN03080617_01290"/>
<evidence type="ECO:0000256" key="1">
    <source>
        <dbReference type="SAM" id="SignalP"/>
    </source>
</evidence>
<gene>
    <name evidence="2" type="ORF">SAMN03080617_01290</name>
</gene>
<evidence type="ECO:0000313" key="3">
    <source>
        <dbReference type="Proteomes" id="UP000198756"/>
    </source>
</evidence>
<proteinExistence type="predicted"/>
<reference evidence="3" key="1">
    <citation type="submission" date="2016-10" db="EMBL/GenBank/DDBJ databases">
        <authorList>
            <person name="Varghese N."/>
            <person name="Submissions S."/>
        </authorList>
    </citation>
    <scope>NUCLEOTIDE SEQUENCE [LARGE SCALE GENOMIC DNA]</scope>
    <source>
        <strain evidence="3">DSM 22703</strain>
    </source>
</reference>